<organism evidence="9 10">
    <name type="scientific">Pullulanibacillus pueri</name>
    <dbReference type="NCBI Taxonomy" id="1437324"/>
    <lineage>
        <taxon>Bacteria</taxon>
        <taxon>Bacillati</taxon>
        <taxon>Bacillota</taxon>
        <taxon>Bacilli</taxon>
        <taxon>Bacillales</taxon>
        <taxon>Sporolactobacillaceae</taxon>
        <taxon>Pullulanibacillus</taxon>
    </lineage>
</organism>
<evidence type="ECO:0000256" key="1">
    <source>
        <dbReference type="ARBA" id="ARBA00004651"/>
    </source>
</evidence>
<dbReference type="PANTHER" id="PTHR43227">
    <property type="entry name" value="BLL4140 PROTEIN"/>
    <property type="match status" value="1"/>
</dbReference>
<dbReference type="CDD" id="cd06261">
    <property type="entry name" value="TM_PBP2"/>
    <property type="match status" value="1"/>
</dbReference>
<dbReference type="InterPro" id="IPR035906">
    <property type="entry name" value="MetI-like_sf"/>
</dbReference>
<comment type="caution">
    <text evidence="9">The sequence shown here is derived from an EMBL/GenBank/DDBJ whole genome shotgun (WGS) entry which is preliminary data.</text>
</comment>
<feature type="transmembrane region" description="Helical" evidence="7">
    <location>
        <begin position="102"/>
        <end position="123"/>
    </location>
</feature>
<dbReference type="PROSITE" id="PS50928">
    <property type="entry name" value="ABC_TM1"/>
    <property type="match status" value="1"/>
</dbReference>
<evidence type="ECO:0000256" key="6">
    <source>
        <dbReference type="ARBA" id="ARBA00023136"/>
    </source>
</evidence>
<keyword evidence="4 7" id="KW-0812">Transmembrane</keyword>
<dbReference type="Proteomes" id="UP000656813">
    <property type="component" value="Unassembled WGS sequence"/>
</dbReference>
<keyword evidence="5 7" id="KW-1133">Transmembrane helix</keyword>
<name>A0A8J3ELJ9_9BACL</name>
<sequence length="323" mass="36248">MGTTKLQTSKLTSQTKVSVKKRFTFMKALKNHWQLYLLFCLPLLYVIVFKYVPMYGAIIAFKNFDPTLGIWGSPWVGLDNFIKFIHSYEFGRVLKNTLLLSLYHLIAGFPFPIILALSLNYVYRKRFKKFAQMITYAPHFISVVVIVGIILLFLSPRGPFSQVLSLFGVHNVDIMGEPSLFKSIYVWSDIWQNVGFGCIIYLAALTGVSPSLHEAAIIDGASILKRIWHIDIPGILPTTIILLILNMGSILDTGFQKVLLLQNSLNLSSSEVIDTFVYKVGLVAPIPQYSYAAAIGFFKAAIAFVLIIGANRLARKVGQESLW</sequence>
<dbReference type="Gene3D" id="1.10.3720.10">
    <property type="entry name" value="MetI-like"/>
    <property type="match status" value="1"/>
</dbReference>
<comment type="subcellular location">
    <subcellularLocation>
        <location evidence="1 7">Cell membrane</location>
        <topology evidence="1 7">Multi-pass membrane protein</topology>
    </subcellularLocation>
</comment>
<evidence type="ECO:0000256" key="7">
    <source>
        <dbReference type="RuleBase" id="RU363032"/>
    </source>
</evidence>
<evidence type="ECO:0000256" key="3">
    <source>
        <dbReference type="ARBA" id="ARBA00022475"/>
    </source>
</evidence>
<dbReference type="GO" id="GO:0005886">
    <property type="term" value="C:plasma membrane"/>
    <property type="evidence" value="ECO:0007669"/>
    <property type="project" value="UniProtKB-SubCell"/>
</dbReference>
<evidence type="ECO:0000256" key="2">
    <source>
        <dbReference type="ARBA" id="ARBA00022448"/>
    </source>
</evidence>
<keyword evidence="10" id="KW-1185">Reference proteome</keyword>
<evidence type="ECO:0000313" key="9">
    <source>
        <dbReference type="EMBL" id="GGH81338.1"/>
    </source>
</evidence>
<keyword evidence="3" id="KW-1003">Cell membrane</keyword>
<feature type="transmembrane region" description="Helical" evidence="7">
    <location>
        <begin position="190"/>
        <end position="209"/>
    </location>
</feature>
<dbReference type="EMBL" id="BMFV01000012">
    <property type="protein sequence ID" value="GGH81338.1"/>
    <property type="molecule type" value="Genomic_DNA"/>
</dbReference>
<feature type="transmembrane region" description="Helical" evidence="7">
    <location>
        <begin position="289"/>
        <end position="310"/>
    </location>
</feature>
<accession>A0A8J3ELJ9</accession>
<keyword evidence="6 7" id="KW-0472">Membrane</keyword>
<comment type="similarity">
    <text evidence="7">Belongs to the binding-protein-dependent transport system permease family.</text>
</comment>
<dbReference type="PANTHER" id="PTHR43227:SF11">
    <property type="entry name" value="BLL4140 PROTEIN"/>
    <property type="match status" value="1"/>
</dbReference>
<reference evidence="9" key="2">
    <citation type="submission" date="2020-09" db="EMBL/GenBank/DDBJ databases">
        <authorList>
            <person name="Sun Q."/>
            <person name="Zhou Y."/>
        </authorList>
    </citation>
    <scope>NUCLEOTIDE SEQUENCE</scope>
    <source>
        <strain evidence="9">CGMCC 1.12777</strain>
    </source>
</reference>
<dbReference type="GO" id="GO:0055085">
    <property type="term" value="P:transmembrane transport"/>
    <property type="evidence" value="ECO:0007669"/>
    <property type="project" value="InterPro"/>
</dbReference>
<protein>
    <submittedName>
        <fullName evidence="9">Sugar ABC transporter permease</fullName>
    </submittedName>
</protein>
<feature type="domain" description="ABC transmembrane type-1" evidence="8">
    <location>
        <begin position="94"/>
        <end position="310"/>
    </location>
</feature>
<evidence type="ECO:0000313" key="10">
    <source>
        <dbReference type="Proteomes" id="UP000656813"/>
    </source>
</evidence>
<evidence type="ECO:0000256" key="5">
    <source>
        <dbReference type="ARBA" id="ARBA00022989"/>
    </source>
</evidence>
<evidence type="ECO:0000259" key="8">
    <source>
        <dbReference type="PROSITE" id="PS50928"/>
    </source>
</evidence>
<feature type="transmembrane region" description="Helical" evidence="7">
    <location>
        <begin position="230"/>
        <end position="251"/>
    </location>
</feature>
<dbReference type="InterPro" id="IPR000515">
    <property type="entry name" value="MetI-like"/>
</dbReference>
<dbReference type="AlphaFoldDB" id="A0A8J3ELJ9"/>
<dbReference type="InterPro" id="IPR050809">
    <property type="entry name" value="UgpAE/MalFG_permease"/>
</dbReference>
<dbReference type="SUPFAM" id="SSF161098">
    <property type="entry name" value="MetI-like"/>
    <property type="match status" value="1"/>
</dbReference>
<reference evidence="9" key="1">
    <citation type="journal article" date="2014" name="Int. J. Syst. Evol. Microbiol.">
        <title>Complete genome sequence of Corynebacterium casei LMG S-19264T (=DSM 44701T), isolated from a smear-ripened cheese.</title>
        <authorList>
            <consortium name="US DOE Joint Genome Institute (JGI-PGF)"/>
            <person name="Walter F."/>
            <person name="Albersmeier A."/>
            <person name="Kalinowski J."/>
            <person name="Ruckert C."/>
        </authorList>
    </citation>
    <scope>NUCLEOTIDE SEQUENCE</scope>
    <source>
        <strain evidence="9">CGMCC 1.12777</strain>
    </source>
</reference>
<evidence type="ECO:0000256" key="4">
    <source>
        <dbReference type="ARBA" id="ARBA00022692"/>
    </source>
</evidence>
<dbReference type="Pfam" id="PF00528">
    <property type="entry name" value="BPD_transp_1"/>
    <property type="match status" value="1"/>
</dbReference>
<feature type="transmembrane region" description="Helical" evidence="7">
    <location>
        <begin position="35"/>
        <end position="61"/>
    </location>
</feature>
<feature type="transmembrane region" description="Helical" evidence="7">
    <location>
        <begin position="135"/>
        <end position="154"/>
    </location>
</feature>
<gene>
    <name evidence="9" type="ORF">GCM10007096_19090</name>
</gene>
<keyword evidence="2 7" id="KW-0813">Transport</keyword>
<proteinExistence type="inferred from homology"/>